<dbReference type="AlphaFoldDB" id="A0A067PMS7"/>
<proteinExistence type="predicted"/>
<accession>A0A067PMS7</accession>
<gene>
    <name evidence="1" type="ORF">JAAARDRAFT_320723</name>
</gene>
<sequence length="441" mass="49062">MQPLAGAIPNAASADLLQLPSAREAKLTSKASVEAFLGWIKSPGAELDGVDTLPLREIVWMKTPGLPSHEYLVMKFGRTYLRVERDTDSWLSVLGLGLKTVCRDTISISHDPTNLRDTEDQVVASISFHDSSTTNLWSFATLLSVIMDHADFYNVYTYNCWWFAHCIWSNLSDTTDLDTTNFYLEKGANTVLEAQRLFSSGGDRGACDAQTFGKVQQYVHMAALERASASSQTKEETLRVSRRIAAAFTEAMDIPVVLVICPSGSAPIPFIVNATKNQDHSVSAHGGTVPPLNHFIKYRFCGNFYKPVEFLNFTVAEPGSPFYDHVSDILEKTKRAVTGVLYCCGDSEECNDIVHDLKPLREFCRKHEVKSIGFLVPPGPGLPGMKKQWRKRLKADRSGRSLLKHGGKIYEHGDWDSMDYIGDIVTTLADKNPNQFDLVEI</sequence>
<name>A0A067PMS7_9AGAM</name>
<dbReference type="HOGENOM" id="CLU_621219_0_0_1"/>
<organism evidence="1 2">
    <name type="scientific">Jaapia argillacea MUCL 33604</name>
    <dbReference type="NCBI Taxonomy" id="933084"/>
    <lineage>
        <taxon>Eukaryota</taxon>
        <taxon>Fungi</taxon>
        <taxon>Dikarya</taxon>
        <taxon>Basidiomycota</taxon>
        <taxon>Agaricomycotina</taxon>
        <taxon>Agaricomycetes</taxon>
        <taxon>Agaricomycetidae</taxon>
        <taxon>Jaapiales</taxon>
        <taxon>Jaapiaceae</taxon>
        <taxon>Jaapia</taxon>
    </lineage>
</organism>
<protein>
    <submittedName>
        <fullName evidence="1">Uncharacterized protein</fullName>
    </submittedName>
</protein>
<dbReference type="EMBL" id="KL197723">
    <property type="protein sequence ID" value="KDQ56103.1"/>
    <property type="molecule type" value="Genomic_DNA"/>
</dbReference>
<dbReference type="InParanoid" id="A0A067PMS7"/>
<dbReference type="Proteomes" id="UP000027265">
    <property type="component" value="Unassembled WGS sequence"/>
</dbReference>
<evidence type="ECO:0000313" key="1">
    <source>
        <dbReference type="EMBL" id="KDQ56103.1"/>
    </source>
</evidence>
<evidence type="ECO:0000313" key="2">
    <source>
        <dbReference type="Proteomes" id="UP000027265"/>
    </source>
</evidence>
<keyword evidence="2" id="KW-1185">Reference proteome</keyword>
<reference evidence="2" key="1">
    <citation type="journal article" date="2014" name="Proc. Natl. Acad. Sci. U.S.A.">
        <title>Extensive sampling of basidiomycete genomes demonstrates inadequacy of the white-rot/brown-rot paradigm for wood decay fungi.</title>
        <authorList>
            <person name="Riley R."/>
            <person name="Salamov A.A."/>
            <person name="Brown D.W."/>
            <person name="Nagy L.G."/>
            <person name="Floudas D."/>
            <person name="Held B.W."/>
            <person name="Levasseur A."/>
            <person name="Lombard V."/>
            <person name="Morin E."/>
            <person name="Otillar R."/>
            <person name="Lindquist E.A."/>
            <person name="Sun H."/>
            <person name="LaButti K.M."/>
            <person name="Schmutz J."/>
            <person name="Jabbour D."/>
            <person name="Luo H."/>
            <person name="Baker S.E."/>
            <person name="Pisabarro A.G."/>
            <person name="Walton J.D."/>
            <person name="Blanchette R.A."/>
            <person name="Henrissat B."/>
            <person name="Martin F."/>
            <person name="Cullen D."/>
            <person name="Hibbett D.S."/>
            <person name="Grigoriev I.V."/>
        </authorList>
    </citation>
    <scope>NUCLEOTIDE SEQUENCE [LARGE SCALE GENOMIC DNA]</scope>
    <source>
        <strain evidence="2">MUCL 33604</strain>
    </source>
</reference>